<dbReference type="GO" id="GO:0003677">
    <property type="term" value="F:DNA binding"/>
    <property type="evidence" value="ECO:0007669"/>
    <property type="project" value="UniProtKB-KW"/>
</dbReference>
<dbReference type="InterPro" id="IPR028082">
    <property type="entry name" value="Peripla_BP_I"/>
</dbReference>
<evidence type="ECO:0000256" key="2">
    <source>
        <dbReference type="ARBA" id="ARBA00023125"/>
    </source>
</evidence>
<comment type="caution">
    <text evidence="6">The sequence shown here is derived from an EMBL/GenBank/DDBJ whole genome shotgun (WGS) entry which is preliminary data.</text>
</comment>
<dbReference type="PANTHER" id="PTHR30146:SF153">
    <property type="entry name" value="LACTOSE OPERON REPRESSOR"/>
    <property type="match status" value="1"/>
</dbReference>
<evidence type="ECO:0000259" key="5">
    <source>
        <dbReference type="Pfam" id="PF13377"/>
    </source>
</evidence>
<dbReference type="Pfam" id="PF13377">
    <property type="entry name" value="Peripla_BP_3"/>
    <property type="match status" value="1"/>
</dbReference>
<evidence type="ECO:0000256" key="4">
    <source>
        <dbReference type="SAM" id="MobiDB-lite"/>
    </source>
</evidence>
<keyword evidence="2 6" id="KW-0238">DNA-binding</keyword>
<proteinExistence type="predicted"/>
<dbReference type="SUPFAM" id="SSF53822">
    <property type="entry name" value="Periplasmic binding protein-like I"/>
    <property type="match status" value="1"/>
</dbReference>
<dbReference type="Gene3D" id="3.40.50.2300">
    <property type="match status" value="2"/>
</dbReference>
<protein>
    <submittedName>
        <fullName evidence="6">DNA-binding LacI/PurR family transcriptional regulator</fullName>
    </submittedName>
</protein>
<name>A0ABT6M1N0_9ACTN</name>
<dbReference type="Proteomes" id="UP001160499">
    <property type="component" value="Unassembled WGS sequence"/>
</dbReference>
<feature type="domain" description="Transcriptional regulator LacI/GalR-like sensor" evidence="5">
    <location>
        <begin position="178"/>
        <end position="337"/>
    </location>
</feature>
<keyword evidence="7" id="KW-1185">Reference proteome</keyword>
<feature type="region of interest" description="Disordered" evidence="4">
    <location>
        <begin position="26"/>
        <end position="49"/>
    </location>
</feature>
<dbReference type="EMBL" id="JARXVH010000034">
    <property type="protein sequence ID" value="MDH6222432.1"/>
    <property type="molecule type" value="Genomic_DNA"/>
</dbReference>
<feature type="compositionally biased region" description="Pro residues" evidence="4">
    <location>
        <begin position="31"/>
        <end position="43"/>
    </location>
</feature>
<dbReference type="InterPro" id="IPR046335">
    <property type="entry name" value="LacI/GalR-like_sensor"/>
</dbReference>
<evidence type="ECO:0000313" key="7">
    <source>
        <dbReference type="Proteomes" id="UP001160499"/>
    </source>
</evidence>
<evidence type="ECO:0000256" key="3">
    <source>
        <dbReference type="ARBA" id="ARBA00023163"/>
    </source>
</evidence>
<dbReference type="RefSeq" id="WP_280883058.1">
    <property type="nucleotide sequence ID" value="NZ_JARXVH010000034.1"/>
</dbReference>
<keyword evidence="1" id="KW-0805">Transcription regulation</keyword>
<reference evidence="6 7" key="1">
    <citation type="submission" date="2023-04" db="EMBL/GenBank/DDBJ databases">
        <title>Forest soil microbial communities from Buena Vista Peninsula, Colon Province, Panama.</title>
        <authorList>
            <person name="Bouskill N."/>
        </authorList>
    </citation>
    <scope>NUCLEOTIDE SEQUENCE [LARGE SCALE GENOMIC DNA]</scope>
    <source>
        <strain evidence="6 7">GGS1</strain>
    </source>
</reference>
<sequence length="351" mass="36791">MTDKGEGENLAAPGDTLRSITIACMTDPADLPAPTPAPQPPTPSDDHHALPERTRACVEELLRHHGADRPGDNSELVELVFHELTNMWSEEILQGIEAVAREQRVGLVVSGFAARSGELLPLRAGAPCLSVQPLLASALERLTARGIPFVVYDPSTDLSQGTPYVGATNFRGGQAATRHLLGLGHRRIAMINGPDHPYCVARQAGHLAALAEAGLFPEPGRTPWTPITFEDGHATARQLLSLPDPPTAVFAASDMQALGVYQAARELGLSIPGDLSVVGFDDLPVAALLDPPLTTVHQPLREMAAAAAGLALALGRGGELPQTGVEIATALVVRQSTATPRQHGGTTNGTA</sequence>
<evidence type="ECO:0000256" key="1">
    <source>
        <dbReference type="ARBA" id="ARBA00023015"/>
    </source>
</evidence>
<evidence type="ECO:0000313" key="6">
    <source>
        <dbReference type="EMBL" id="MDH6222432.1"/>
    </source>
</evidence>
<keyword evidence="3" id="KW-0804">Transcription</keyword>
<gene>
    <name evidence="6" type="ORF">M2283_009783</name>
</gene>
<organism evidence="6 7">
    <name type="scientific">Streptomyces pseudovenezuelae</name>
    <dbReference type="NCBI Taxonomy" id="67350"/>
    <lineage>
        <taxon>Bacteria</taxon>
        <taxon>Bacillati</taxon>
        <taxon>Actinomycetota</taxon>
        <taxon>Actinomycetes</taxon>
        <taxon>Kitasatosporales</taxon>
        <taxon>Streptomycetaceae</taxon>
        <taxon>Streptomyces</taxon>
        <taxon>Streptomyces aurantiacus group</taxon>
    </lineage>
</organism>
<accession>A0ABT6M1N0</accession>
<dbReference type="PANTHER" id="PTHR30146">
    <property type="entry name" value="LACI-RELATED TRANSCRIPTIONAL REPRESSOR"/>
    <property type="match status" value="1"/>
</dbReference>